<dbReference type="EMBL" id="GL377833">
    <property type="protein sequence ID" value="EFJ04499.1"/>
    <property type="molecule type" value="Genomic_DNA"/>
</dbReference>
<dbReference type="Gramene" id="EFJ04499">
    <property type="protein sequence ID" value="EFJ04499"/>
    <property type="gene ID" value="SELMODRAFT_432359"/>
</dbReference>
<dbReference type="Proteomes" id="UP000001514">
    <property type="component" value="Unassembled WGS sequence"/>
</dbReference>
<dbReference type="InParanoid" id="D8TFS0"/>
<reference evidence="1 2" key="1">
    <citation type="journal article" date="2011" name="Science">
        <title>The Selaginella genome identifies genetic changes associated with the evolution of vascular plants.</title>
        <authorList>
            <person name="Banks J.A."/>
            <person name="Nishiyama T."/>
            <person name="Hasebe M."/>
            <person name="Bowman J.L."/>
            <person name="Gribskov M."/>
            <person name="dePamphilis C."/>
            <person name="Albert V.A."/>
            <person name="Aono N."/>
            <person name="Aoyama T."/>
            <person name="Ambrose B.A."/>
            <person name="Ashton N.W."/>
            <person name="Axtell M.J."/>
            <person name="Barker E."/>
            <person name="Barker M.S."/>
            <person name="Bennetzen J.L."/>
            <person name="Bonawitz N.D."/>
            <person name="Chapple C."/>
            <person name="Cheng C."/>
            <person name="Correa L.G."/>
            <person name="Dacre M."/>
            <person name="DeBarry J."/>
            <person name="Dreyer I."/>
            <person name="Elias M."/>
            <person name="Engstrom E.M."/>
            <person name="Estelle M."/>
            <person name="Feng L."/>
            <person name="Finet C."/>
            <person name="Floyd S.K."/>
            <person name="Frommer W.B."/>
            <person name="Fujita T."/>
            <person name="Gramzow L."/>
            <person name="Gutensohn M."/>
            <person name="Harholt J."/>
            <person name="Hattori M."/>
            <person name="Heyl A."/>
            <person name="Hirai T."/>
            <person name="Hiwatashi Y."/>
            <person name="Ishikawa M."/>
            <person name="Iwata M."/>
            <person name="Karol K.G."/>
            <person name="Koehler B."/>
            <person name="Kolukisaoglu U."/>
            <person name="Kubo M."/>
            <person name="Kurata T."/>
            <person name="Lalonde S."/>
            <person name="Li K."/>
            <person name="Li Y."/>
            <person name="Litt A."/>
            <person name="Lyons E."/>
            <person name="Manning G."/>
            <person name="Maruyama T."/>
            <person name="Michael T.P."/>
            <person name="Mikami K."/>
            <person name="Miyazaki S."/>
            <person name="Morinaga S."/>
            <person name="Murata T."/>
            <person name="Mueller-Roeber B."/>
            <person name="Nelson D.R."/>
            <person name="Obara M."/>
            <person name="Oguri Y."/>
            <person name="Olmstead R.G."/>
            <person name="Onodera N."/>
            <person name="Petersen B.L."/>
            <person name="Pils B."/>
            <person name="Prigge M."/>
            <person name="Rensing S.A."/>
            <person name="Riano-Pachon D.M."/>
            <person name="Roberts A.W."/>
            <person name="Sato Y."/>
            <person name="Scheller H.V."/>
            <person name="Schulz B."/>
            <person name="Schulz C."/>
            <person name="Shakirov E.V."/>
            <person name="Shibagaki N."/>
            <person name="Shinohara N."/>
            <person name="Shippen D.E."/>
            <person name="Soerensen I."/>
            <person name="Sotooka R."/>
            <person name="Sugimoto N."/>
            <person name="Sugita M."/>
            <person name="Sumikawa N."/>
            <person name="Tanurdzic M."/>
            <person name="Theissen G."/>
            <person name="Ulvskov P."/>
            <person name="Wakazuki S."/>
            <person name="Weng J.K."/>
            <person name="Willats W.W."/>
            <person name="Wipf D."/>
            <person name="Wolf P.G."/>
            <person name="Yang L."/>
            <person name="Zimmer A.D."/>
            <person name="Zhu Q."/>
            <person name="Mitros T."/>
            <person name="Hellsten U."/>
            <person name="Loque D."/>
            <person name="Otillar R."/>
            <person name="Salamov A."/>
            <person name="Schmutz J."/>
            <person name="Shapiro H."/>
            <person name="Lindquist E."/>
            <person name="Lucas S."/>
            <person name="Rokhsar D."/>
            <person name="Grigoriev I.V."/>
        </authorList>
    </citation>
    <scope>NUCLEOTIDE SEQUENCE [LARGE SCALE GENOMIC DNA]</scope>
</reference>
<evidence type="ECO:0000313" key="2">
    <source>
        <dbReference type="Proteomes" id="UP000001514"/>
    </source>
</evidence>
<organism evidence="2">
    <name type="scientific">Selaginella moellendorffii</name>
    <name type="common">Spikemoss</name>
    <dbReference type="NCBI Taxonomy" id="88036"/>
    <lineage>
        <taxon>Eukaryota</taxon>
        <taxon>Viridiplantae</taxon>
        <taxon>Streptophyta</taxon>
        <taxon>Embryophyta</taxon>
        <taxon>Tracheophyta</taxon>
        <taxon>Lycopodiopsida</taxon>
        <taxon>Selaginellales</taxon>
        <taxon>Selaginellaceae</taxon>
        <taxon>Selaginella</taxon>
    </lineage>
</organism>
<proteinExistence type="predicted"/>
<evidence type="ECO:0000313" key="1">
    <source>
        <dbReference type="EMBL" id="EFJ04499.1"/>
    </source>
</evidence>
<name>D8TFS0_SELML</name>
<sequence length="115" mass="13584">MEQWHRALRCDRLQSSYSKIPYALLLQAPVKLINRKQWHRDRRYISCYYKIQYASLPVYCESHTPHRSTVIKNPIQAVRSSSKWSWEHHSLNKPRLRSPSSLVLKPCQLAAPTTP</sequence>
<keyword evidence="2" id="KW-1185">Reference proteome</keyword>
<protein>
    <submittedName>
        <fullName evidence="1">Uncharacterized protein</fullName>
    </submittedName>
</protein>
<dbReference type="AlphaFoldDB" id="D8TFS0"/>
<dbReference type="HOGENOM" id="CLU_2113147_0_0_1"/>
<gene>
    <name evidence="1" type="ORF">SELMODRAFT_432359</name>
</gene>
<dbReference type="KEGG" id="smo:SELMODRAFT_432359"/>
<accession>D8TFS0</accession>